<evidence type="ECO:0000313" key="3">
    <source>
        <dbReference type="EMBL" id="ADB36554.1"/>
    </source>
</evidence>
<sequence>MYTSLRRLLVLTFGSVLLASATALSQPVWTFRLIVAVEKQTADYYEKALSKPIKQIVREQLTAVNKNFNSSSAFRGVYAFRADSIYVFSGSVREVVFRSQPAYDYSIVINGFSDNQIGGGWYGSYRTIYHSWPWNYFDGPFASTATDGLTHEFGHARGAIDIYGLRVEGKNNPVNQETFEPVNSIMNYPYGNIIWDEHTTNLLNATGGQSVEGEKYITDAFPDTIGIQVTNAQGRPLKNAVVTVYPVNWFSYSVTDTPILTAKTTANGIVQFSSNPYQPATKDYPWHIRYCNFLVKAVLNSVTVYTWMPLYDVQNVYFRKGARAAYNAQIVFPALPVTLKIGNLSVGTGFCPGSVLAVPFTTNGSYEKDNVFTLQLSDTAGSFTNPTTIGRAAGDTVSAVSGTLPVAAGTRYRLRIGSSNPVVFSDEVPIIIKSAPAAPEVQSLTVCQYSSPPALQAIGFNLRWYTGTPDGAGTTVAPPVNTEQAGKINYYVTQTGNGCEGPKATLEVDVRPLATATITGSQTILQGQPASLKVTLSGDSPWSFSYRDSTTAGPGTVQTIQTSATSYTVAIKPVQSTAYYLTSVSNGCGRGILAGSAAVVTVIPLLAMEEPPGDVVIYPVPAAATLTVQIPGLSSKKPATLRLTTETGTIVMEQETTREHSILNVSTYPAGMYVLQVYVGSQVVSKRVVKL</sequence>
<evidence type="ECO:0000313" key="4">
    <source>
        <dbReference type="Proteomes" id="UP000002028"/>
    </source>
</evidence>
<dbReference type="Pfam" id="PF18962">
    <property type="entry name" value="Por_Secre_tail"/>
    <property type="match status" value="1"/>
</dbReference>
<dbReference type="RefSeq" id="WP_012925106.1">
    <property type="nucleotide sequence ID" value="NC_013730.1"/>
</dbReference>
<accession>D2QF77</accession>
<keyword evidence="1" id="KW-0732">Signal</keyword>
<feature type="chain" id="PRO_5003033771" description="Secretion system C-terminal sorting domain-containing protein" evidence="1">
    <location>
        <begin position="26"/>
        <end position="691"/>
    </location>
</feature>
<feature type="domain" description="Secretion system C-terminal sorting" evidence="2">
    <location>
        <begin position="617"/>
        <end position="688"/>
    </location>
</feature>
<feature type="signal peptide" evidence="1">
    <location>
        <begin position="1"/>
        <end position="25"/>
    </location>
</feature>
<dbReference type="eggNOG" id="COG1409">
    <property type="taxonomic scope" value="Bacteria"/>
</dbReference>
<organism evidence="3 4">
    <name type="scientific">Spirosoma linguale (strain ATCC 33905 / DSM 74 / LMG 10896 / Claus 1)</name>
    <dbReference type="NCBI Taxonomy" id="504472"/>
    <lineage>
        <taxon>Bacteria</taxon>
        <taxon>Pseudomonadati</taxon>
        <taxon>Bacteroidota</taxon>
        <taxon>Cytophagia</taxon>
        <taxon>Cytophagales</taxon>
        <taxon>Cytophagaceae</taxon>
        <taxon>Spirosoma</taxon>
    </lineage>
</organism>
<evidence type="ECO:0000259" key="2">
    <source>
        <dbReference type="Pfam" id="PF18962"/>
    </source>
</evidence>
<dbReference type="InterPro" id="IPR026444">
    <property type="entry name" value="Secre_tail"/>
</dbReference>
<reference evidence="3 4" key="1">
    <citation type="journal article" date="2010" name="Stand. Genomic Sci.">
        <title>Complete genome sequence of Spirosoma linguale type strain (1).</title>
        <authorList>
            <person name="Lail K."/>
            <person name="Sikorski J."/>
            <person name="Saunders E."/>
            <person name="Lapidus A."/>
            <person name="Glavina Del Rio T."/>
            <person name="Copeland A."/>
            <person name="Tice H."/>
            <person name="Cheng J.-F."/>
            <person name="Lucas S."/>
            <person name="Nolan M."/>
            <person name="Bruce D."/>
            <person name="Goodwin L."/>
            <person name="Pitluck S."/>
            <person name="Ivanova N."/>
            <person name="Mavromatis K."/>
            <person name="Ovchinnikova G."/>
            <person name="Pati A."/>
            <person name="Chen A."/>
            <person name="Palaniappan K."/>
            <person name="Land M."/>
            <person name="Hauser L."/>
            <person name="Chang Y.-J."/>
            <person name="Jeffries C.D."/>
            <person name="Chain P."/>
            <person name="Brettin T."/>
            <person name="Detter J.C."/>
            <person name="Schuetze A."/>
            <person name="Rohde M."/>
            <person name="Tindall B.J."/>
            <person name="Goeker M."/>
            <person name="Bristow J."/>
            <person name="Eisen J.A."/>
            <person name="Markowitz V."/>
            <person name="Hugenholtz P."/>
            <person name="Kyrpides N.C."/>
            <person name="Klenk H.-P."/>
            <person name="Chen F."/>
        </authorList>
    </citation>
    <scope>NUCLEOTIDE SEQUENCE [LARGE SCALE GENOMIC DNA]</scope>
    <source>
        <strain evidence="4">ATCC 33905 / DSM 74 / LMG 10896 / Claus 1</strain>
    </source>
</reference>
<dbReference type="NCBIfam" id="TIGR04183">
    <property type="entry name" value="Por_Secre_tail"/>
    <property type="match status" value="1"/>
</dbReference>
<keyword evidence="4" id="KW-1185">Reference proteome</keyword>
<protein>
    <recommendedName>
        <fullName evidence="2">Secretion system C-terminal sorting domain-containing protein</fullName>
    </recommendedName>
</protein>
<name>D2QF77_SPILD</name>
<dbReference type="STRING" id="504472.Slin_0490"/>
<dbReference type="Proteomes" id="UP000002028">
    <property type="component" value="Chromosome"/>
</dbReference>
<dbReference type="EMBL" id="CP001769">
    <property type="protein sequence ID" value="ADB36554.1"/>
    <property type="molecule type" value="Genomic_DNA"/>
</dbReference>
<dbReference type="HOGENOM" id="CLU_398422_0_0_10"/>
<gene>
    <name evidence="3" type="ordered locus">Slin_0490</name>
</gene>
<evidence type="ECO:0000256" key="1">
    <source>
        <dbReference type="SAM" id="SignalP"/>
    </source>
</evidence>
<dbReference type="AlphaFoldDB" id="D2QF77"/>
<dbReference type="KEGG" id="sli:Slin_0490"/>
<proteinExistence type="predicted"/>